<evidence type="ECO:0000256" key="14">
    <source>
        <dbReference type="HAMAP-Rule" id="MF_01520"/>
    </source>
</evidence>
<evidence type="ECO:0000256" key="8">
    <source>
        <dbReference type="ARBA" id="ARBA00022679"/>
    </source>
</evidence>
<feature type="binding site" evidence="14">
    <location>
        <begin position="369"/>
        <end position="372"/>
    </location>
    <ligand>
        <name>4-CDP-2-C-methyl-D-erythritol 2-phosphate</name>
        <dbReference type="ChEBI" id="CHEBI:57919"/>
    </ligand>
</feature>
<proteinExistence type="inferred from homology"/>
<dbReference type="InterPro" id="IPR001228">
    <property type="entry name" value="IspD"/>
</dbReference>
<dbReference type="PANTHER" id="PTHR43181">
    <property type="entry name" value="2-C-METHYL-D-ERYTHRITOL 2,4-CYCLODIPHOSPHATE SYNTHASE, CHLOROPLASTIC"/>
    <property type="match status" value="1"/>
</dbReference>
<comment type="catalytic activity">
    <reaction evidence="2 14">
        <text>2-C-methyl-D-erythritol 4-phosphate + CTP + H(+) = 4-CDP-2-C-methyl-D-erythritol + diphosphate</text>
        <dbReference type="Rhea" id="RHEA:13429"/>
        <dbReference type="ChEBI" id="CHEBI:15378"/>
        <dbReference type="ChEBI" id="CHEBI:33019"/>
        <dbReference type="ChEBI" id="CHEBI:37563"/>
        <dbReference type="ChEBI" id="CHEBI:57823"/>
        <dbReference type="ChEBI" id="CHEBI:58262"/>
        <dbReference type="EC" id="2.7.7.60"/>
    </reaction>
</comment>
<dbReference type="HAMAP" id="MF_00108">
    <property type="entry name" value="IspD"/>
    <property type="match status" value="1"/>
</dbReference>
<keyword evidence="9 14" id="KW-0548">Nucleotidyltransferase</keyword>
<comment type="caution">
    <text evidence="16">The sequence shown here is derived from an EMBL/GenBank/DDBJ whole genome shotgun (WGS) entry which is preliminary data.</text>
</comment>
<comment type="similarity">
    <text evidence="14">In the C-terminal section; belongs to the IspF family.</text>
</comment>
<comment type="similarity">
    <text evidence="6">Belongs to the IspF family.</text>
</comment>
<evidence type="ECO:0000256" key="6">
    <source>
        <dbReference type="ARBA" id="ARBA00008480"/>
    </source>
</evidence>
<feature type="region of interest" description="2-C-methyl-D-erythritol 2,4-cyclodiphosphate synthase" evidence="14">
    <location>
        <begin position="239"/>
        <end position="398"/>
    </location>
</feature>
<dbReference type="FunFam" id="3.90.550.10:FF:000003">
    <property type="entry name" value="2-C-methyl-D-erythritol 4-phosphate cytidylyltransferase"/>
    <property type="match status" value="1"/>
</dbReference>
<dbReference type="Gene3D" id="3.90.550.10">
    <property type="entry name" value="Spore Coat Polysaccharide Biosynthesis Protein SpsA, Chain A"/>
    <property type="match status" value="1"/>
</dbReference>
<dbReference type="CDD" id="cd00554">
    <property type="entry name" value="MECDP_synthase"/>
    <property type="match status" value="1"/>
</dbReference>
<dbReference type="HAMAP" id="MF_01520">
    <property type="entry name" value="IspDF"/>
    <property type="match status" value="1"/>
</dbReference>
<evidence type="ECO:0000256" key="1">
    <source>
        <dbReference type="ARBA" id="ARBA00000200"/>
    </source>
</evidence>
<dbReference type="NCBIfam" id="NF006899">
    <property type="entry name" value="PRK09382.1"/>
    <property type="match status" value="1"/>
</dbReference>
<dbReference type="InterPro" id="IPR036571">
    <property type="entry name" value="MECDP_synthase_sf"/>
</dbReference>
<keyword evidence="12 14" id="KW-0456">Lyase</keyword>
<evidence type="ECO:0000256" key="2">
    <source>
        <dbReference type="ARBA" id="ARBA00001282"/>
    </source>
</evidence>
<feature type="site" description="Transition state stabilizer" evidence="14">
    <location>
        <position position="19"/>
    </location>
</feature>
<evidence type="ECO:0000313" key="16">
    <source>
        <dbReference type="EMBL" id="TPW31352.1"/>
    </source>
</evidence>
<protein>
    <recommendedName>
        <fullName evidence="14">Bifunctional enzyme IspD/IspF</fullName>
    </recommendedName>
    <domain>
        <recommendedName>
            <fullName evidence="14">2-C-methyl-D-erythritol 4-phosphate cytidylyltransferase</fullName>
            <ecNumber evidence="14">2.7.7.60</ecNumber>
        </recommendedName>
        <alternativeName>
            <fullName evidence="14">4-diphosphocytidyl-2C-methyl-D-erythritol synthase</fullName>
        </alternativeName>
        <alternativeName>
            <fullName evidence="14">MEP cytidylyltransferase</fullName>
            <shortName evidence="14">MCT</shortName>
        </alternativeName>
    </domain>
    <domain>
        <recommendedName>
            <fullName evidence="14">2-C-methyl-D-erythritol 2,4-cyclodiphosphate synthase</fullName>
            <shortName evidence="14">MECDP-synthase</shortName>
            <shortName evidence="14">MECPP-synthase</shortName>
            <shortName evidence="14">MECPS</shortName>
            <ecNumber evidence="14">4.6.1.12</ecNumber>
        </recommendedName>
    </domain>
</protein>
<dbReference type="Pfam" id="PF02542">
    <property type="entry name" value="YgbB"/>
    <property type="match status" value="1"/>
</dbReference>
<evidence type="ECO:0000256" key="13">
    <source>
        <dbReference type="ARBA" id="ARBA00023268"/>
    </source>
</evidence>
<feature type="binding site" evidence="14">
    <location>
        <position position="245"/>
    </location>
    <ligand>
        <name>a divalent metal cation</name>
        <dbReference type="ChEBI" id="CHEBI:60240"/>
    </ligand>
</feature>
<evidence type="ECO:0000256" key="4">
    <source>
        <dbReference type="ARBA" id="ARBA00004709"/>
    </source>
</evidence>
<dbReference type="SUPFAM" id="SSF69765">
    <property type="entry name" value="IpsF-like"/>
    <property type="match status" value="1"/>
</dbReference>
<keyword evidence="17" id="KW-1185">Reference proteome</keyword>
<feature type="binding site" evidence="14">
    <location>
        <position position="279"/>
    </location>
    <ligand>
        <name>a divalent metal cation</name>
        <dbReference type="ChEBI" id="CHEBI:60240"/>
    </ligand>
</feature>
<feature type="binding site" evidence="14">
    <location>
        <position position="379"/>
    </location>
    <ligand>
        <name>4-CDP-2-C-methyl-D-erythritol 2-phosphate</name>
        <dbReference type="ChEBI" id="CHEBI:57919"/>
    </ligand>
</feature>
<organism evidence="16 17">
    <name type="scientific">Pararhizobium mangrovi</name>
    <dbReference type="NCBI Taxonomy" id="2590452"/>
    <lineage>
        <taxon>Bacteria</taxon>
        <taxon>Pseudomonadati</taxon>
        <taxon>Pseudomonadota</taxon>
        <taxon>Alphaproteobacteria</taxon>
        <taxon>Hyphomicrobiales</taxon>
        <taxon>Rhizobiaceae</taxon>
        <taxon>Rhizobium/Agrobacterium group</taxon>
        <taxon>Pararhizobium</taxon>
    </lineage>
</organism>
<dbReference type="InterPro" id="IPR020555">
    <property type="entry name" value="MECDP_synthase_CS"/>
</dbReference>
<evidence type="ECO:0000256" key="3">
    <source>
        <dbReference type="ARBA" id="ARBA00001968"/>
    </source>
</evidence>
<dbReference type="InterPro" id="IPR029044">
    <property type="entry name" value="Nucleotide-diphossugar_trans"/>
</dbReference>
<dbReference type="OrthoDB" id="9804336at2"/>
<evidence type="ECO:0000256" key="9">
    <source>
        <dbReference type="ARBA" id="ARBA00022695"/>
    </source>
</evidence>
<dbReference type="PROSITE" id="PS01295">
    <property type="entry name" value="ISPD"/>
    <property type="match status" value="1"/>
</dbReference>
<dbReference type="NCBIfam" id="TIGR00151">
    <property type="entry name" value="ispF"/>
    <property type="match status" value="1"/>
</dbReference>
<feature type="binding site" evidence="14">
    <location>
        <position position="247"/>
    </location>
    <ligand>
        <name>a divalent metal cation</name>
        <dbReference type="ChEBI" id="CHEBI:60240"/>
    </ligand>
</feature>
<comment type="similarity">
    <text evidence="14">In the N-terminal section; belongs to the IspD/TarI cytidylyltransferase family. IspD subfamily.</text>
</comment>
<evidence type="ECO:0000256" key="12">
    <source>
        <dbReference type="ARBA" id="ARBA00023239"/>
    </source>
</evidence>
<dbReference type="HAMAP" id="MF_00107">
    <property type="entry name" value="IspF"/>
    <property type="match status" value="1"/>
</dbReference>
<keyword evidence="8 14" id="KW-0808">Transferase</keyword>
<comment type="function">
    <text evidence="14">Bifunctional enzyme that catalyzes the formation of 4-diphosphocytidyl-2-C-methyl-D-erythritol from CTP and 2-C-methyl-D-erythritol 4-phosphate (MEP) (IspD), and catalyzes the conversion of 4-diphosphocytidyl-2-C-methyl-D-erythritol 2-phosphate (CDP-ME2P) to 2-C-methyl-D-erythritol 2,4-cyclodiphosphate (ME-CPP) with a corresponding release of cytidine 5-monophosphate (CMP) (IspF).</text>
</comment>
<dbReference type="InterPro" id="IPR026596">
    <property type="entry name" value="IspD/F"/>
</dbReference>
<comment type="pathway">
    <text evidence="5 14">Isoprenoid biosynthesis; isopentenyl diphosphate biosynthesis via DXP pathway; isopentenyl diphosphate from 1-deoxy-D-xylulose 5-phosphate: step 2/6.</text>
</comment>
<dbReference type="GO" id="GO:0046872">
    <property type="term" value="F:metal ion binding"/>
    <property type="evidence" value="ECO:0007669"/>
    <property type="project" value="UniProtKB-KW"/>
</dbReference>
<feature type="site" description="Positions MEP for the nucleophilic attack" evidence="14">
    <location>
        <position position="162"/>
    </location>
</feature>
<evidence type="ECO:0000256" key="7">
    <source>
        <dbReference type="ARBA" id="ARBA00009789"/>
    </source>
</evidence>
<gene>
    <name evidence="14" type="primary">ispDF</name>
    <name evidence="16" type="ORF">FJU11_03930</name>
</gene>
<feature type="site" description="Transition state stabilizer" evidence="14">
    <location>
        <position position="28"/>
    </location>
</feature>
<keyword evidence="10 14" id="KW-0479">Metal-binding</keyword>
<evidence type="ECO:0000256" key="5">
    <source>
        <dbReference type="ARBA" id="ARBA00004787"/>
    </source>
</evidence>
<dbReference type="GO" id="GO:0016114">
    <property type="term" value="P:terpenoid biosynthetic process"/>
    <property type="evidence" value="ECO:0007669"/>
    <property type="project" value="InterPro"/>
</dbReference>
<feature type="site" description="Positions MEP for the nucleophilic attack" evidence="14">
    <location>
        <position position="216"/>
    </location>
</feature>
<evidence type="ECO:0000259" key="15">
    <source>
        <dbReference type="Pfam" id="PF02542"/>
    </source>
</evidence>
<comment type="caution">
    <text evidence="14">Lacks conserved residue(s) required for the propagation of feature annotation.</text>
</comment>
<keyword evidence="11 14" id="KW-0414">Isoprene biosynthesis</keyword>
<dbReference type="EC" id="2.7.7.60" evidence="14"/>
<evidence type="ECO:0000313" key="17">
    <source>
        <dbReference type="Proteomes" id="UP000320314"/>
    </source>
</evidence>
<dbReference type="GO" id="GO:0019288">
    <property type="term" value="P:isopentenyl diphosphate biosynthetic process, methylerythritol 4-phosphate pathway"/>
    <property type="evidence" value="ECO:0007669"/>
    <property type="project" value="UniProtKB-UniRule"/>
</dbReference>
<evidence type="ECO:0000256" key="10">
    <source>
        <dbReference type="ARBA" id="ARBA00022723"/>
    </source>
</evidence>
<feature type="domain" description="2-C-methyl-D-erythritol 2,4-cyclodiphosphate synthase" evidence="15">
    <location>
        <begin position="239"/>
        <end position="391"/>
    </location>
</feature>
<feature type="site" description="Transition state stabilizer" evidence="14">
    <location>
        <position position="271"/>
    </location>
</feature>
<feature type="site" description="Transition state stabilizer" evidence="14">
    <location>
        <position position="370"/>
    </location>
</feature>
<dbReference type="InterPro" id="IPR018294">
    <property type="entry name" value="ISPD_synthase_CS"/>
</dbReference>
<keyword evidence="13 14" id="KW-0511">Multifunctional enzyme</keyword>
<dbReference type="PANTHER" id="PTHR43181:SF1">
    <property type="entry name" value="2-C-METHYL-D-ERYTHRITOL 2,4-CYCLODIPHOSPHATE SYNTHASE, CHLOROPLASTIC"/>
    <property type="match status" value="1"/>
</dbReference>
<dbReference type="RefSeq" id="WP_141165715.1">
    <property type="nucleotide sequence ID" value="NZ_VHLH01000004.1"/>
</dbReference>
<dbReference type="GO" id="GO:0050518">
    <property type="term" value="F:2-C-methyl-D-erythritol 4-phosphate cytidylyltransferase activity"/>
    <property type="evidence" value="ECO:0007669"/>
    <property type="project" value="UniProtKB-UniRule"/>
</dbReference>
<dbReference type="Proteomes" id="UP000320314">
    <property type="component" value="Unassembled WGS sequence"/>
</dbReference>
<comment type="similarity">
    <text evidence="7">Belongs to the IspD/TarI cytidylyltransferase family. IspD subfamily.</text>
</comment>
<dbReference type="AlphaFoldDB" id="A0A506UA91"/>
<comment type="pathway">
    <text evidence="4 14">Isoprenoid biosynthesis; isopentenyl diphosphate biosynthesis via DXP pathway; isopentenyl diphosphate from 1-deoxy-D-xylulose 5-phosphate: step 4/6.</text>
</comment>
<dbReference type="Pfam" id="PF01128">
    <property type="entry name" value="IspD"/>
    <property type="match status" value="1"/>
</dbReference>
<comment type="cofactor">
    <cofactor evidence="3 14">
        <name>a divalent metal cation</name>
        <dbReference type="ChEBI" id="CHEBI:60240"/>
    </cofactor>
</comment>
<dbReference type="SUPFAM" id="SSF53448">
    <property type="entry name" value="Nucleotide-diphospho-sugar transferases"/>
    <property type="match status" value="1"/>
</dbReference>
<dbReference type="CDD" id="cd02516">
    <property type="entry name" value="CDP-ME_synthetase"/>
    <property type="match status" value="1"/>
</dbReference>
<evidence type="ECO:0000256" key="11">
    <source>
        <dbReference type="ARBA" id="ARBA00023229"/>
    </source>
</evidence>
<feature type="binding site" evidence="14">
    <location>
        <position position="376"/>
    </location>
    <ligand>
        <name>4-CDP-2-C-methyl-D-erythritol 2-phosphate</name>
        <dbReference type="ChEBI" id="CHEBI:57919"/>
    </ligand>
</feature>
<feature type="region of interest" description="2-C-methyl-D-erythritol 4-phosphate cytidylyltransferase" evidence="14">
    <location>
        <begin position="1"/>
        <end position="238"/>
    </location>
</feature>
<dbReference type="EC" id="4.6.1.12" evidence="14"/>
<name>A0A506UA91_9HYPH</name>
<feature type="binding site" evidence="14">
    <location>
        <begin position="293"/>
        <end position="295"/>
    </location>
    <ligand>
        <name>4-CDP-2-C-methyl-D-erythritol 2-phosphate</name>
        <dbReference type="ChEBI" id="CHEBI:57919"/>
    </ligand>
</feature>
<dbReference type="UniPathway" id="UPA00056">
    <property type="reaction ID" value="UER00093"/>
</dbReference>
<dbReference type="EMBL" id="VHLH01000004">
    <property type="protein sequence ID" value="TPW31352.1"/>
    <property type="molecule type" value="Genomic_DNA"/>
</dbReference>
<accession>A0A506UA91</accession>
<dbReference type="PROSITE" id="PS01350">
    <property type="entry name" value="ISPF"/>
    <property type="match status" value="1"/>
</dbReference>
<reference evidence="16 17" key="1">
    <citation type="submission" date="2019-06" db="EMBL/GenBank/DDBJ databases">
        <authorList>
            <person name="Li M."/>
        </authorList>
    </citation>
    <scope>NUCLEOTIDE SEQUENCE [LARGE SCALE GENOMIC DNA]</scope>
    <source>
        <strain evidence="16 17">BGMRC6574</strain>
    </source>
</reference>
<feature type="binding site" evidence="14">
    <location>
        <begin position="245"/>
        <end position="247"/>
    </location>
    <ligand>
        <name>4-CDP-2-C-methyl-D-erythritol 2-phosphate</name>
        <dbReference type="ChEBI" id="CHEBI:57919"/>
    </ligand>
</feature>
<sequence>MRTTRRYAAVVVAAGRGARAGFSPDGPKQYRPIGGRAVLARSLDALLAWGRIDRLVVVIHPEDEALYDSALGTLASDGRLVRVTGAETRQASVLAGLRALDGSGATHVLIHDAVRPFIAETLLERIDAAFDAGADGVLPALPVVDTLKRATAAARIAETVSRDNLHAAQTPQAFVYGSILRAHEAAKSADLTDDCAVAEAAGLSIAIVQGERSNIKLTTAEDIAMAHATFGKTQIPDVRTGNGYDVHQLVDGEGVWLCGVWIAHSQMLSGHSDADVGLHALTDALLATCGAGDIGDHFPPSEARWRGAASNLFVRHARDLVRDAGGTILNADVSLVAEAPKIGPHRTAMRTAMAEMLEIDVSRCSVKATTNETIGFVGRREGIAAIATASVFYRNGRP</sequence>
<dbReference type="Gene3D" id="3.30.1330.50">
    <property type="entry name" value="2-C-methyl-D-erythritol 2,4-cyclodiphosphate synthase"/>
    <property type="match status" value="1"/>
</dbReference>
<comment type="catalytic activity">
    <reaction evidence="1 14">
        <text>4-CDP-2-C-methyl-D-erythritol 2-phosphate = 2-C-methyl-D-erythritol 2,4-cyclic diphosphate + CMP</text>
        <dbReference type="Rhea" id="RHEA:23864"/>
        <dbReference type="ChEBI" id="CHEBI:57919"/>
        <dbReference type="ChEBI" id="CHEBI:58483"/>
        <dbReference type="ChEBI" id="CHEBI:60377"/>
        <dbReference type="EC" id="4.6.1.12"/>
    </reaction>
</comment>
<dbReference type="NCBIfam" id="TIGR00453">
    <property type="entry name" value="ispD"/>
    <property type="match status" value="1"/>
</dbReference>
<dbReference type="GO" id="GO:0008685">
    <property type="term" value="F:2-C-methyl-D-erythritol 2,4-cyclodiphosphate synthase activity"/>
    <property type="evidence" value="ECO:0007669"/>
    <property type="project" value="UniProtKB-UniRule"/>
</dbReference>
<feature type="binding site" evidence="14">
    <location>
        <begin position="271"/>
        <end position="272"/>
    </location>
    <ligand>
        <name>4-CDP-2-C-methyl-D-erythritol 2-phosphate</name>
        <dbReference type="ChEBI" id="CHEBI:57919"/>
    </ligand>
</feature>
<dbReference type="InterPro" id="IPR003526">
    <property type="entry name" value="MECDP_synthase"/>
</dbReference>
<dbReference type="InterPro" id="IPR034683">
    <property type="entry name" value="IspD/TarI"/>
</dbReference>